<dbReference type="EMBL" id="KV419408">
    <property type="protein sequence ID" value="KZS92902.1"/>
    <property type="molecule type" value="Genomic_DNA"/>
</dbReference>
<proteinExistence type="predicted"/>
<organism evidence="1 2">
    <name type="scientific">Sistotremastrum niveocremeum HHB9708</name>
    <dbReference type="NCBI Taxonomy" id="1314777"/>
    <lineage>
        <taxon>Eukaryota</taxon>
        <taxon>Fungi</taxon>
        <taxon>Dikarya</taxon>
        <taxon>Basidiomycota</taxon>
        <taxon>Agaricomycotina</taxon>
        <taxon>Agaricomycetes</taxon>
        <taxon>Sistotremastrales</taxon>
        <taxon>Sistotremastraceae</taxon>
        <taxon>Sertulicium</taxon>
        <taxon>Sertulicium niveocremeum</taxon>
    </lineage>
</organism>
<accession>A0A164U462</accession>
<evidence type="ECO:0000313" key="2">
    <source>
        <dbReference type="Proteomes" id="UP000076722"/>
    </source>
</evidence>
<keyword evidence="2" id="KW-1185">Reference proteome</keyword>
<protein>
    <submittedName>
        <fullName evidence="1">Uncharacterized protein</fullName>
    </submittedName>
</protein>
<dbReference type="AlphaFoldDB" id="A0A164U462"/>
<sequence length="167" mass="18682">MTRTNIDCGPVSNYSLAPAAAHHDLYCSADSCCVWYHLPRSSPFYMRCCLSLHDHVLNVTGGLQRCGAALVVTGSTHASIISLCSSYELDDYPSEPTIPNQKIKFNNSCRFSATPVDSCSVVTSFTLPAWTKREHFLFTPLLHQYIFILTGRLPYVSWVFSELMVHL</sequence>
<evidence type="ECO:0000313" key="1">
    <source>
        <dbReference type="EMBL" id="KZS92902.1"/>
    </source>
</evidence>
<name>A0A164U462_9AGAM</name>
<dbReference type="Proteomes" id="UP000076722">
    <property type="component" value="Unassembled WGS sequence"/>
</dbReference>
<reference evidence="1 2" key="1">
    <citation type="journal article" date="2016" name="Mol. Biol. Evol.">
        <title>Comparative Genomics of Early-Diverging Mushroom-Forming Fungi Provides Insights into the Origins of Lignocellulose Decay Capabilities.</title>
        <authorList>
            <person name="Nagy L.G."/>
            <person name="Riley R."/>
            <person name="Tritt A."/>
            <person name="Adam C."/>
            <person name="Daum C."/>
            <person name="Floudas D."/>
            <person name="Sun H."/>
            <person name="Yadav J.S."/>
            <person name="Pangilinan J."/>
            <person name="Larsson K.H."/>
            <person name="Matsuura K."/>
            <person name="Barry K."/>
            <person name="Labutti K."/>
            <person name="Kuo R."/>
            <person name="Ohm R.A."/>
            <person name="Bhattacharya S.S."/>
            <person name="Shirouzu T."/>
            <person name="Yoshinaga Y."/>
            <person name="Martin F.M."/>
            <person name="Grigoriev I.V."/>
            <person name="Hibbett D.S."/>
        </authorList>
    </citation>
    <scope>NUCLEOTIDE SEQUENCE [LARGE SCALE GENOMIC DNA]</scope>
    <source>
        <strain evidence="1 2">HHB9708</strain>
    </source>
</reference>
<gene>
    <name evidence="1" type="ORF">SISNIDRAFT_454835</name>
</gene>